<dbReference type="CDD" id="cd04301">
    <property type="entry name" value="NAT_SF"/>
    <property type="match status" value="1"/>
</dbReference>
<keyword evidence="5" id="KW-1185">Reference proteome</keyword>
<dbReference type="InterPro" id="IPR000182">
    <property type="entry name" value="GNAT_dom"/>
</dbReference>
<proteinExistence type="predicted"/>
<dbReference type="PROSITE" id="PS51186">
    <property type="entry name" value="GNAT"/>
    <property type="match status" value="1"/>
</dbReference>
<dbReference type="SUPFAM" id="SSF55729">
    <property type="entry name" value="Acyl-CoA N-acyltransferases (Nat)"/>
    <property type="match status" value="1"/>
</dbReference>
<evidence type="ECO:0000313" key="5">
    <source>
        <dbReference type="Proteomes" id="UP001620461"/>
    </source>
</evidence>
<feature type="domain" description="N-acetyltransferase" evidence="3">
    <location>
        <begin position="1"/>
        <end position="152"/>
    </location>
</feature>
<dbReference type="Proteomes" id="UP001620461">
    <property type="component" value="Unassembled WGS sequence"/>
</dbReference>
<evidence type="ECO:0000256" key="2">
    <source>
        <dbReference type="ARBA" id="ARBA00023315"/>
    </source>
</evidence>
<protein>
    <submittedName>
        <fullName evidence="4">GNAT family N-acetyltransferase</fullName>
    </submittedName>
</protein>
<evidence type="ECO:0000256" key="1">
    <source>
        <dbReference type="ARBA" id="ARBA00022679"/>
    </source>
</evidence>
<dbReference type="PANTHER" id="PTHR43877">
    <property type="entry name" value="AMINOALKYLPHOSPHONATE N-ACETYLTRANSFERASE-RELATED-RELATED"/>
    <property type="match status" value="1"/>
</dbReference>
<comment type="caution">
    <text evidence="4">The sequence shown here is derived from an EMBL/GenBank/DDBJ whole genome shotgun (WGS) entry which is preliminary data.</text>
</comment>
<dbReference type="RefSeq" id="WP_404544144.1">
    <property type="nucleotide sequence ID" value="NZ_JADIKJ010000001.1"/>
</dbReference>
<dbReference type="InterPro" id="IPR016181">
    <property type="entry name" value="Acyl_CoA_acyltransferase"/>
</dbReference>
<dbReference type="EMBL" id="JADIKJ010000001">
    <property type="protein sequence ID" value="MFK2898944.1"/>
    <property type="molecule type" value="Genomic_DNA"/>
</dbReference>
<keyword evidence="1" id="KW-0808">Transferase</keyword>
<dbReference type="PANTHER" id="PTHR43877:SF5">
    <property type="entry name" value="BLL8307 PROTEIN"/>
    <property type="match status" value="1"/>
</dbReference>
<sequence>MHILPGDLDDPRIMALLHTHVTIARAQTARDSAHALDIDGLRAADIHFWAAWEHDQLLGIAALRRLSATHGEIKSMHTAQAVRQHGTGSALLRHLIGAARASGMSRLSLETGAWDYFIPARAFYRRHGFVECPPFGNYLADANSVFMSLDLDAC</sequence>
<accession>A0ABW8JEN8</accession>
<evidence type="ECO:0000313" key="4">
    <source>
        <dbReference type="EMBL" id="MFK2898944.1"/>
    </source>
</evidence>
<dbReference type="InterPro" id="IPR050832">
    <property type="entry name" value="Bact_Acetyltransf"/>
</dbReference>
<dbReference type="Gene3D" id="3.40.630.30">
    <property type="match status" value="1"/>
</dbReference>
<reference evidence="4 5" key="1">
    <citation type="submission" date="2020-10" db="EMBL/GenBank/DDBJ databases">
        <title>Phylogeny of dyella-like bacteria.</title>
        <authorList>
            <person name="Fu J."/>
        </authorList>
    </citation>
    <scope>NUCLEOTIDE SEQUENCE [LARGE SCALE GENOMIC DNA]</scope>
    <source>
        <strain evidence="4 5">JP1</strain>
    </source>
</reference>
<keyword evidence="2" id="KW-0012">Acyltransferase</keyword>
<gene>
    <name evidence="4" type="ORF">ISP15_01160</name>
</gene>
<organism evidence="4 5">
    <name type="scientific">Dyella jejuensis</name>
    <dbReference type="NCBI Taxonomy" id="1432009"/>
    <lineage>
        <taxon>Bacteria</taxon>
        <taxon>Pseudomonadati</taxon>
        <taxon>Pseudomonadota</taxon>
        <taxon>Gammaproteobacteria</taxon>
        <taxon>Lysobacterales</taxon>
        <taxon>Rhodanobacteraceae</taxon>
        <taxon>Dyella</taxon>
    </lineage>
</organism>
<name>A0ABW8JEN8_9GAMM</name>
<dbReference type="Pfam" id="PF00583">
    <property type="entry name" value="Acetyltransf_1"/>
    <property type="match status" value="1"/>
</dbReference>
<evidence type="ECO:0000259" key="3">
    <source>
        <dbReference type="PROSITE" id="PS51186"/>
    </source>
</evidence>